<keyword evidence="8 10" id="KW-0472">Membrane</keyword>
<evidence type="ECO:0000256" key="1">
    <source>
        <dbReference type="ARBA" id="ARBA00001946"/>
    </source>
</evidence>
<dbReference type="CDD" id="cd01949">
    <property type="entry name" value="GGDEF"/>
    <property type="match status" value="1"/>
</dbReference>
<proteinExistence type="predicted"/>
<dbReference type="PANTHER" id="PTHR45138">
    <property type="entry name" value="REGULATORY COMPONENTS OF SENSORY TRANSDUCTION SYSTEM"/>
    <property type="match status" value="1"/>
</dbReference>
<evidence type="ECO:0000313" key="13">
    <source>
        <dbReference type="Proteomes" id="UP000297734"/>
    </source>
</evidence>
<evidence type="ECO:0000256" key="8">
    <source>
        <dbReference type="ARBA" id="ARBA00023136"/>
    </source>
</evidence>
<gene>
    <name evidence="12" type="ORF">DYL61_12290</name>
</gene>
<dbReference type="InterPro" id="IPR050469">
    <property type="entry name" value="Diguanylate_Cyclase"/>
</dbReference>
<feature type="transmembrane region" description="Helical" evidence="10">
    <location>
        <begin position="15"/>
        <end position="36"/>
    </location>
</feature>
<dbReference type="GO" id="GO:0052621">
    <property type="term" value="F:diguanylate cyclase activity"/>
    <property type="evidence" value="ECO:0007669"/>
    <property type="project" value="UniProtKB-EC"/>
</dbReference>
<evidence type="ECO:0000256" key="10">
    <source>
        <dbReference type="SAM" id="Phobius"/>
    </source>
</evidence>
<name>A0A4Z0B4Q8_9PSED</name>
<dbReference type="GO" id="GO:1902201">
    <property type="term" value="P:negative regulation of bacterial-type flagellum-dependent cell motility"/>
    <property type="evidence" value="ECO:0007669"/>
    <property type="project" value="TreeGrafter"/>
</dbReference>
<dbReference type="SUPFAM" id="SSF55073">
    <property type="entry name" value="Nucleotide cyclase"/>
    <property type="match status" value="1"/>
</dbReference>
<feature type="transmembrane region" description="Helical" evidence="10">
    <location>
        <begin position="291"/>
        <end position="314"/>
    </location>
</feature>
<dbReference type="InterPro" id="IPR043128">
    <property type="entry name" value="Rev_trsase/Diguanyl_cyclase"/>
</dbReference>
<evidence type="ECO:0000313" key="12">
    <source>
        <dbReference type="EMBL" id="TFY93721.1"/>
    </source>
</evidence>
<evidence type="ECO:0000256" key="2">
    <source>
        <dbReference type="ARBA" id="ARBA00004533"/>
    </source>
</evidence>
<dbReference type="Pfam" id="PF00990">
    <property type="entry name" value="GGDEF"/>
    <property type="match status" value="1"/>
</dbReference>
<dbReference type="NCBIfam" id="TIGR00254">
    <property type="entry name" value="GGDEF"/>
    <property type="match status" value="1"/>
</dbReference>
<protein>
    <recommendedName>
        <fullName evidence="4">diguanylate cyclase</fullName>
        <ecNumber evidence="4">2.7.7.65</ecNumber>
    </recommendedName>
</protein>
<comment type="subcellular location">
    <subcellularLocation>
        <location evidence="2">Cell inner membrane</location>
    </subcellularLocation>
    <subcellularLocation>
        <location evidence="3">Cell membrane</location>
        <topology evidence="3">Multi-pass membrane protein</topology>
    </subcellularLocation>
</comment>
<dbReference type="Proteomes" id="UP000297734">
    <property type="component" value="Unassembled WGS sequence"/>
</dbReference>
<dbReference type="SMART" id="SM00267">
    <property type="entry name" value="GGDEF"/>
    <property type="match status" value="1"/>
</dbReference>
<dbReference type="EC" id="2.7.7.65" evidence="4"/>
<feature type="domain" description="GGDEF" evidence="11">
    <location>
        <begin position="361"/>
        <end position="495"/>
    </location>
</feature>
<dbReference type="InterPro" id="IPR000160">
    <property type="entry name" value="GGDEF_dom"/>
</dbReference>
<sequence length="496" mass="55032">MSPNLAHPSRRPERLLILGSGLTVLLIVIIVTALLIREHANTLQTAKRTANNITQLIDADVLRNVELYDMSVKGLIAATERNDLQGVSASIRHLVLFDRSAAAPYKGDILLLDANGQVIADSALLTPATGNFADRDYFQVHRQNPEAGLYISRPFFARCVCEDPWRIAFSRRVSAADGRFQGVAVASMRLSYFHQLFSSLNIGSNSTINLINHQGILLAQQPLLEADMVDKDLSQRPNVARMLRERDGSFESLSSVDGQARLYSFSNVGDLPLVVVVALSSDEIFASWRRAAWLVSIATGVLCIGLLWLTWMLCMELRRRRRAEQVLSELAATDPLTGLANRRVLDERLRLEWDRAQRSAEPLTLLMIDVDHFKAFNDRHGHHGGDEALRTVAEVIGANIRRPADLAARYGGEEFAVVLPHTDAKGALVIAEHIRSAVEHLPRVAGDERPITVSIGMSTWDKRSRMSLEALLLSADQALYEAKHTGRNRIVEAQPL</sequence>
<dbReference type="InterPro" id="IPR033479">
    <property type="entry name" value="dCache_1"/>
</dbReference>
<evidence type="ECO:0000256" key="6">
    <source>
        <dbReference type="ARBA" id="ARBA00022692"/>
    </source>
</evidence>
<dbReference type="PANTHER" id="PTHR45138:SF9">
    <property type="entry name" value="DIGUANYLATE CYCLASE DGCM-RELATED"/>
    <property type="match status" value="1"/>
</dbReference>
<dbReference type="CDD" id="cd12915">
    <property type="entry name" value="PDC2_DGC_like"/>
    <property type="match status" value="1"/>
</dbReference>
<evidence type="ECO:0000256" key="4">
    <source>
        <dbReference type="ARBA" id="ARBA00012528"/>
    </source>
</evidence>
<dbReference type="Gene3D" id="3.30.450.20">
    <property type="entry name" value="PAS domain"/>
    <property type="match status" value="2"/>
</dbReference>
<keyword evidence="13" id="KW-1185">Reference proteome</keyword>
<keyword evidence="7 10" id="KW-1133">Transmembrane helix</keyword>
<dbReference type="EMBL" id="QUZT01000019">
    <property type="protein sequence ID" value="TFY93721.1"/>
    <property type="molecule type" value="Genomic_DNA"/>
</dbReference>
<comment type="caution">
    <text evidence="12">The sequence shown here is derived from an EMBL/GenBank/DDBJ whole genome shotgun (WGS) entry which is preliminary data.</text>
</comment>
<dbReference type="GO" id="GO:0043709">
    <property type="term" value="P:cell adhesion involved in single-species biofilm formation"/>
    <property type="evidence" value="ECO:0007669"/>
    <property type="project" value="TreeGrafter"/>
</dbReference>
<keyword evidence="6 10" id="KW-0812">Transmembrane</keyword>
<evidence type="ECO:0000256" key="5">
    <source>
        <dbReference type="ARBA" id="ARBA00022475"/>
    </source>
</evidence>
<comment type="catalytic activity">
    <reaction evidence="9">
        <text>2 GTP = 3',3'-c-di-GMP + 2 diphosphate</text>
        <dbReference type="Rhea" id="RHEA:24898"/>
        <dbReference type="ChEBI" id="CHEBI:33019"/>
        <dbReference type="ChEBI" id="CHEBI:37565"/>
        <dbReference type="ChEBI" id="CHEBI:58805"/>
        <dbReference type="EC" id="2.7.7.65"/>
    </reaction>
</comment>
<dbReference type="OrthoDB" id="9812260at2"/>
<dbReference type="GO" id="GO:0005886">
    <property type="term" value="C:plasma membrane"/>
    <property type="evidence" value="ECO:0007669"/>
    <property type="project" value="UniProtKB-SubCell"/>
</dbReference>
<dbReference type="Pfam" id="PF02743">
    <property type="entry name" value="dCache_1"/>
    <property type="match status" value="1"/>
</dbReference>
<reference evidence="12 13" key="1">
    <citation type="journal article" date="2019" name="Syst. Appl. Microbiol.">
        <title>New species of pathogenic Pseudomonas isolated from citrus in Tunisia: Proposal of Pseudomonas kairouanensis sp. nov. and Pseudomonas nabeulensis sp. nov.</title>
        <authorList>
            <person name="Oueslati M."/>
            <person name="Mulet M."/>
            <person name="Gomila M."/>
            <person name="Berge O."/>
            <person name="Hajlaoui M.R."/>
            <person name="Lalucat J."/>
            <person name="Sadfi-Zouaoui N."/>
            <person name="Garcia-Valdes E."/>
        </authorList>
    </citation>
    <scope>NUCLEOTIDE SEQUENCE [LARGE SCALE GENOMIC DNA]</scope>
    <source>
        <strain evidence="12 13">E10B</strain>
    </source>
</reference>
<dbReference type="InterPro" id="IPR029787">
    <property type="entry name" value="Nucleotide_cyclase"/>
</dbReference>
<keyword evidence="5" id="KW-1003">Cell membrane</keyword>
<evidence type="ECO:0000259" key="11">
    <source>
        <dbReference type="PROSITE" id="PS50887"/>
    </source>
</evidence>
<comment type="cofactor">
    <cofactor evidence="1">
        <name>Mg(2+)</name>
        <dbReference type="ChEBI" id="CHEBI:18420"/>
    </cofactor>
</comment>
<evidence type="ECO:0000256" key="3">
    <source>
        <dbReference type="ARBA" id="ARBA00004651"/>
    </source>
</evidence>
<dbReference type="CDD" id="cd12914">
    <property type="entry name" value="PDC1_DGC_like"/>
    <property type="match status" value="1"/>
</dbReference>
<dbReference type="FunFam" id="3.30.70.270:FF:000001">
    <property type="entry name" value="Diguanylate cyclase domain protein"/>
    <property type="match status" value="1"/>
</dbReference>
<dbReference type="RefSeq" id="WP_135308523.1">
    <property type="nucleotide sequence ID" value="NZ_QUZT01000019.1"/>
</dbReference>
<dbReference type="PROSITE" id="PS50887">
    <property type="entry name" value="GGDEF"/>
    <property type="match status" value="1"/>
</dbReference>
<dbReference type="AlphaFoldDB" id="A0A4Z0B4Q8"/>
<evidence type="ECO:0000256" key="9">
    <source>
        <dbReference type="ARBA" id="ARBA00034247"/>
    </source>
</evidence>
<accession>A0A4Z0B4Q8</accession>
<evidence type="ECO:0000256" key="7">
    <source>
        <dbReference type="ARBA" id="ARBA00022989"/>
    </source>
</evidence>
<dbReference type="Gene3D" id="3.30.70.270">
    <property type="match status" value="1"/>
</dbReference>
<organism evidence="12 13">
    <name type="scientific">Pseudomonas nabeulensis</name>
    <dbReference type="NCBI Taxonomy" id="2293833"/>
    <lineage>
        <taxon>Bacteria</taxon>
        <taxon>Pseudomonadati</taxon>
        <taxon>Pseudomonadota</taxon>
        <taxon>Gammaproteobacteria</taxon>
        <taxon>Pseudomonadales</taxon>
        <taxon>Pseudomonadaceae</taxon>
        <taxon>Pseudomonas</taxon>
    </lineage>
</organism>